<dbReference type="EMBL" id="VZZJ01000012">
    <property type="protein sequence ID" value="KAB1072568.1"/>
    <property type="molecule type" value="Genomic_DNA"/>
</dbReference>
<keyword evidence="2" id="KW-1185">Reference proteome</keyword>
<accession>A0A6N6MR08</accession>
<evidence type="ECO:0000313" key="1">
    <source>
        <dbReference type="EMBL" id="KAB1072568.1"/>
    </source>
</evidence>
<dbReference type="AlphaFoldDB" id="A0A6N6MR08"/>
<comment type="caution">
    <text evidence="1">The sequence shown here is derived from an EMBL/GenBank/DDBJ whole genome shotgun (WGS) entry which is preliminary data.</text>
</comment>
<dbReference type="RefSeq" id="WP_150964458.1">
    <property type="nucleotide sequence ID" value="NZ_VZZJ01000012.1"/>
</dbReference>
<name>A0A6N6MR08_9HYPH</name>
<proteinExistence type="predicted"/>
<dbReference type="Proteomes" id="UP000441523">
    <property type="component" value="Unassembled WGS sequence"/>
</dbReference>
<protein>
    <submittedName>
        <fullName evidence="1">Uncharacterized protein</fullName>
    </submittedName>
</protein>
<organism evidence="1 2">
    <name type="scientific">Methylobacterium planeticum</name>
    <dbReference type="NCBI Taxonomy" id="2615211"/>
    <lineage>
        <taxon>Bacteria</taxon>
        <taxon>Pseudomonadati</taxon>
        <taxon>Pseudomonadota</taxon>
        <taxon>Alphaproteobacteria</taxon>
        <taxon>Hyphomicrobiales</taxon>
        <taxon>Methylobacteriaceae</taxon>
        <taxon>Methylobacterium</taxon>
    </lineage>
</organism>
<sequence>MKLNLRWNGLMCGGPRGDRVVLFWWNSLPAGHRYWGYRKDWENGALNRFGLRFSELIWRMPWTNHDGGVRTHGWVRNRVWMRP</sequence>
<evidence type="ECO:0000313" key="2">
    <source>
        <dbReference type="Proteomes" id="UP000441523"/>
    </source>
</evidence>
<gene>
    <name evidence="1" type="ORF">F6X51_14825</name>
</gene>
<reference evidence="1 2" key="1">
    <citation type="submission" date="2019-09" db="EMBL/GenBank/DDBJ databases">
        <title>YIM 132548 draft genome.</title>
        <authorList>
            <person name="Jiang L."/>
        </authorList>
    </citation>
    <scope>NUCLEOTIDE SEQUENCE [LARGE SCALE GENOMIC DNA]</scope>
    <source>
        <strain evidence="1 2">YIM 132548</strain>
    </source>
</reference>